<dbReference type="GO" id="GO:0005737">
    <property type="term" value="C:cytoplasm"/>
    <property type="evidence" value="ECO:0007669"/>
    <property type="project" value="TreeGrafter"/>
</dbReference>
<dbReference type="GO" id="GO:0016462">
    <property type="term" value="F:pyrophosphatase activity"/>
    <property type="evidence" value="ECO:0007669"/>
    <property type="project" value="InterPro"/>
</dbReference>
<dbReference type="PROSITE" id="PS51462">
    <property type="entry name" value="NUDIX"/>
    <property type="match status" value="1"/>
</dbReference>
<evidence type="ECO:0000256" key="2">
    <source>
        <dbReference type="ARBA" id="ARBA00022723"/>
    </source>
</evidence>
<feature type="region of interest" description="Disordered" evidence="5">
    <location>
        <begin position="146"/>
        <end position="165"/>
    </location>
</feature>
<evidence type="ECO:0000313" key="7">
    <source>
        <dbReference type="EMBL" id="KAK4522896.1"/>
    </source>
</evidence>
<organism evidence="8 9">
    <name type="scientific">Galdieria yellowstonensis</name>
    <dbReference type="NCBI Taxonomy" id="3028027"/>
    <lineage>
        <taxon>Eukaryota</taxon>
        <taxon>Rhodophyta</taxon>
        <taxon>Bangiophyceae</taxon>
        <taxon>Galdieriales</taxon>
        <taxon>Galdieriaceae</taxon>
        <taxon>Galdieria</taxon>
    </lineage>
</organism>
<keyword evidence="4" id="KW-0460">Magnesium</keyword>
<evidence type="ECO:0000313" key="8">
    <source>
        <dbReference type="EMBL" id="KAK4523624.1"/>
    </source>
</evidence>
<sequence length="165" mass="19115">MGKKVAGCVPVKKGEDGEWKVLMVQSRFKPEIWLFPKGGIEKKEKNWDAACRETVEEAGVSGKILCKLGKWKGSNDQKLIMYLLLVEQELTKNDTRWKERNERPRRWLTFDEAEKTILQVESGIRRPELLEMLLLAKARILTLDTTPESYSTDSSPEEENNEKEF</sequence>
<dbReference type="PANTHER" id="PTHR12629:SF0">
    <property type="entry name" value="DIPHOSPHOINOSITOL-POLYPHOSPHATE DIPHOSPHATASE"/>
    <property type="match status" value="1"/>
</dbReference>
<dbReference type="InterPro" id="IPR047198">
    <property type="entry name" value="DDP-like_NUDIX"/>
</dbReference>
<protein>
    <recommendedName>
        <fullName evidence="6">Nudix hydrolase domain-containing protein</fullName>
    </recommendedName>
</protein>
<comment type="caution">
    <text evidence="8">The sequence shown here is derived from an EMBL/GenBank/DDBJ whole genome shotgun (WGS) entry which is preliminary data.</text>
</comment>
<evidence type="ECO:0000313" key="9">
    <source>
        <dbReference type="Proteomes" id="UP001300502"/>
    </source>
</evidence>
<dbReference type="PROSITE" id="PS00893">
    <property type="entry name" value="NUDIX_BOX"/>
    <property type="match status" value="1"/>
</dbReference>
<evidence type="ECO:0000256" key="1">
    <source>
        <dbReference type="ARBA" id="ARBA00001946"/>
    </source>
</evidence>
<feature type="compositionally biased region" description="Acidic residues" evidence="5">
    <location>
        <begin position="155"/>
        <end position="165"/>
    </location>
</feature>
<evidence type="ECO:0000256" key="3">
    <source>
        <dbReference type="ARBA" id="ARBA00022801"/>
    </source>
</evidence>
<dbReference type="SUPFAM" id="SSF55811">
    <property type="entry name" value="Nudix"/>
    <property type="match status" value="1"/>
</dbReference>
<keyword evidence="9" id="KW-1185">Reference proteome</keyword>
<accession>A0AAV9I8K5</accession>
<evidence type="ECO:0000256" key="5">
    <source>
        <dbReference type="SAM" id="MobiDB-lite"/>
    </source>
</evidence>
<dbReference type="InterPro" id="IPR020084">
    <property type="entry name" value="NUDIX_hydrolase_CS"/>
</dbReference>
<keyword evidence="3" id="KW-0378">Hydrolase</keyword>
<evidence type="ECO:0000256" key="4">
    <source>
        <dbReference type="ARBA" id="ARBA00022842"/>
    </source>
</evidence>
<dbReference type="PANTHER" id="PTHR12629">
    <property type="entry name" value="DIPHOSPHOINOSITOL POLYPHOSPHATE PHOSPHOHYDROLASE"/>
    <property type="match status" value="1"/>
</dbReference>
<dbReference type="InterPro" id="IPR015797">
    <property type="entry name" value="NUDIX_hydrolase-like_dom_sf"/>
</dbReference>
<dbReference type="CDD" id="cd04666">
    <property type="entry name" value="NUDIX_DIPP2_like_Nudt4"/>
    <property type="match status" value="1"/>
</dbReference>
<dbReference type="GO" id="GO:0005634">
    <property type="term" value="C:nucleus"/>
    <property type="evidence" value="ECO:0007669"/>
    <property type="project" value="TreeGrafter"/>
</dbReference>
<name>A0AAV9I8K5_9RHOD</name>
<evidence type="ECO:0000259" key="6">
    <source>
        <dbReference type="PROSITE" id="PS51462"/>
    </source>
</evidence>
<dbReference type="Proteomes" id="UP001300502">
    <property type="component" value="Unassembled WGS sequence"/>
</dbReference>
<proteinExistence type="predicted"/>
<feature type="domain" description="Nudix hydrolase" evidence="6">
    <location>
        <begin position="1"/>
        <end position="133"/>
    </location>
</feature>
<reference evidence="8 9" key="1">
    <citation type="submission" date="2022-07" db="EMBL/GenBank/DDBJ databases">
        <title>Genome-wide signatures of adaptation to extreme environments.</title>
        <authorList>
            <person name="Cho C.H."/>
            <person name="Yoon H.S."/>
        </authorList>
    </citation>
    <scope>NUCLEOTIDE SEQUENCE [LARGE SCALE GENOMIC DNA]</scope>
    <source>
        <strain evidence="8 9">108.79 E11</strain>
    </source>
</reference>
<gene>
    <name evidence="7" type="ORF">GAYE_PCTG32G0786</name>
    <name evidence="8" type="ORF">GAYE_PCTG70G1520</name>
</gene>
<dbReference type="Pfam" id="PF00293">
    <property type="entry name" value="NUDIX"/>
    <property type="match status" value="1"/>
</dbReference>
<keyword evidence="2" id="KW-0479">Metal-binding</keyword>
<dbReference type="Gene3D" id="3.90.79.10">
    <property type="entry name" value="Nucleoside Triphosphate Pyrophosphohydrolase"/>
    <property type="match status" value="1"/>
</dbReference>
<dbReference type="InterPro" id="IPR000086">
    <property type="entry name" value="NUDIX_hydrolase_dom"/>
</dbReference>
<dbReference type="EMBL" id="JANCYU010000017">
    <property type="protein sequence ID" value="KAK4523624.1"/>
    <property type="molecule type" value="Genomic_DNA"/>
</dbReference>
<dbReference type="GO" id="GO:0046872">
    <property type="term" value="F:metal ion binding"/>
    <property type="evidence" value="ECO:0007669"/>
    <property type="project" value="UniProtKB-KW"/>
</dbReference>
<dbReference type="EMBL" id="JANCYU010000009">
    <property type="protein sequence ID" value="KAK4522896.1"/>
    <property type="molecule type" value="Genomic_DNA"/>
</dbReference>
<comment type="cofactor">
    <cofactor evidence="1">
        <name>Mg(2+)</name>
        <dbReference type="ChEBI" id="CHEBI:18420"/>
    </cofactor>
</comment>
<dbReference type="AlphaFoldDB" id="A0AAV9I8K5"/>